<protein>
    <submittedName>
        <fullName evidence="1">Uncharacterized protein</fullName>
    </submittedName>
</protein>
<keyword evidence="2" id="KW-1185">Reference proteome</keyword>
<dbReference type="EMBL" id="JBJUIK010000016">
    <property type="protein sequence ID" value="KAL3500337.1"/>
    <property type="molecule type" value="Genomic_DNA"/>
</dbReference>
<sequence length="80" mass="9348">MQGMLTIEVNEHVNRIVGKDAQQLIIKSGCVVQKIAKLYVAQWSHLVVEHNWDLYNFVMDEFESIEYENSKIVVHKKMNS</sequence>
<dbReference type="Proteomes" id="UP001630127">
    <property type="component" value="Unassembled WGS sequence"/>
</dbReference>
<comment type="caution">
    <text evidence="1">The sequence shown here is derived from an EMBL/GenBank/DDBJ whole genome shotgun (WGS) entry which is preliminary data.</text>
</comment>
<evidence type="ECO:0000313" key="1">
    <source>
        <dbReference type="EMBL" id="KAL3500337.1"/>
    </source>
</evidence>
<accession>A0ABD2XY67</accession>
<dbReference type="AlphaFoldDB" id="A0ABD2XY67"/>
<evidence type="ECO:0000313" key="2">
    <source>
        <dbReference type="Proteomes" id="UP001630127"/>
    </source>
</evidence>
<proteinExistence type="predicted"/>
<reference evidence="1 2" key="1">
    <citation type="submission" date="2024-11" db="EMBL/GenBank/DDBJ databases">
        <title>A near-complete genome assembly of Cinchona calisaya.</title>
        <authorList>
            <person name="Lian D.C."/>
            <person name="Zhao X.W."/>
            <person name="Wei L."/>
        </authorList>
    </citation>
    <scope>NUCLEOTIDE SEQUENCE [LARGE SCALE GENOMIC DNA]</scope>
    <source>
        <tissue evidence="1">Nenye</tissue>
    </source>
</reference>
<gene>
    <name evidence="1" type="ORF">ACH5RR_039430</name>
</gene>
<organism evidence="1 2">
    <name type="scientific">Cinchona calisaya</name>
    <dbReference type="NCBI Taxonomy" id="153742"/>
    <lineage>
        <taxon>Eukaryota</taxon>
        <taxon>Viridiplantae</taxon>
        <taxon>Streptophyta</taxon>
        <taxon>Embryophyta</taxon>
        <taxon>Tracheophyta</taxon>
        <taxon>Spermatophyta</taxon>
        <taxon>Magnoliopsida</taxon>
        <taxon>eudicotyledons</taxon>
        <taxon>Gunneridae</taxon>
        <taxon>Pentapetalae</taxon>
        <taxon>asterids</taxon>
        <taxon>lamiids</taxon>
        <taxon>Gentianales</taxon>
        <taxon>Rubiaceae</taxon>
        <taxon>Cinchonoideae</taxon>
        <taxon>Cinchoneae</taxon>
        <taxon>Cinchona</taxon>
    </lineage>
</organism>
<name>A0ABD2XY67_9GENT</name>